<proteinExistence type="predicted"/>
<organism evidence="2 3">
    <name type="scientific">Ricinus communis</name>
    <name type="common">Castor bean</name>
    <dbReference type="NCBI Taxonomy" id="3988"/>
    <lineage>
        <taxon>Eukaryota</taxon>
        <taxon>Viridiplantae</taxon>
        <taxon>Streptophyta</taxon>
        <taxon>Embryophyta</taxon>
        <taxon>Tracheophyta</taxon>
        <taxon>Spermatophyta</taxon>
        <taxon>Magnoliopsida</taxon>
        <taxon>eudicotyledons</taxon>
        <taxon>Gunneridae</taxon>
        <taxon>Pentapetalae</taxon>
        <taxon>rosids</taxon>
        <taxon>fabids</taxon>
        <taxon>Malpighiales</taxon>
        <taxon>Euphorbiaceae</taxon>
        <taxon>Acalyphoideae</taxon>
        <taxon>Acalypheae</taxon>
        <taxon>Ricinus</taxon>
    </lineage>
</organism>
<evidence type="ECO:0000256" key="1">
    <source>
        <dbReference type="SAM" id="MobiDB-lite"/>
    </source>
</evidence>
<dbReference type="EMBL" id="EQ982058">
    <property type="protein sequence ID" value="EEF24503.1"/>
    <property type="molecule type" value="Genomic_DNA"/>
</dbReference>
<sequence length="316" mass="33206">GRRPGRRGWFSARDRRAGGAGPRRHRLSARPPSGRAPPGRDRRRPGRRGCPAGRFRPRNTRRARRPSSSPSRPPGRRLLRCGSRASVGRRAIGRVKAGRQPGLAVQVAQRGVALRLALGADRRQHVALAIGRRGVGQQAAEDRAGDAADDAAQAHAQPAVAAVLHAAQGIAVQIVGVDLRSRRAAGPGGLQRVLVQARGVEGVGRQARGHSRRRGQAAAQRMARQGDVFAGRAKALADHQGLVVVAGVEPQALLKVVAPVLGVLAASEGHDIVALGVDIDAGAEARARLLQVGGVQAQPRQVVRAGHFPAGRRVRG</sequence>
<reference evidence="3" key="1">
    <citation type="journal article" date="2010" name="Nat. Biotechnol.">
        <title>Draft genome sequence of the oilseed species Ricinus communis.</title>
        <authorList>
            <person name="Chan A.P."/>
            <person name="Crabtree J."/>
            <person name="Zhao Q."/>
            <person name="Lorenzi H."/>
            <person name="Orvis J."/>
            <person name="Puiu D."/>
            <person name="Melake-Berhan A."/>
            <person name="Jones K.M."/>
            <person name="Redman J."/>
            <person name="Chen G."/>
            <person name="Cahoon E.B."/>
            <person name="Gedil M."/>
            <person name="Stanke M."/>
            <person name="Haas B.J."/>
            <person name="Wortman J.R."/>
            <person name="Fraser-Liggett C.M."/>
            <person name="Ravel J."/>
            <person name="Rabinowicz P.D."/>
        </authorList>
    </citation>
    <scope>NUCLEOTIDE SEQUENCE [LARGE SCALE GENOMIC DNA]</scope>
    <source>
        <strain evidence="3">cv. Hale</strain>
    </source>
</reference>
<feature type="non-terminal residue" evidence="2">
    <location>
        <position position="316"/>
    </location>
</feature>
<dbReference type="InParanoid" id="B9TI11"/>
<accession>B9TI11</accession>
<evidence type="ECO:0000313" key="2">
    <source>
        <dbReference type="EMBL" id="EEF24503.1"/>
    </source>
</evidence>
<dbReference type="AlphaFoldDB" id="B9TI11"/>
<evidence type="ECO:0000313" key="3">
    <source>
        <dbReference type="Proteomes" id="UP000008311"/>
    </source>
</evidence>
<feature type="non-terminal residue" evidence="2">
    <location>
        <position position="1"/>
    </location>
</feature>
<protein>
    <submittedName>
        <fullName evidence="2">Uncharacterized protein</fullName>
    </submittedName>
</protein>
<keyword evidence="3" id="KW-1185">Reference proteome</keyword>
<feature type="compositionally biased region" description="Basic residues" evidence="1">
    <location>
        <begin position="55"/>
        <end position="65"/>
    </location>
</feature>
<gene>
    <name evidence="2" type="ORF">RCOM_1939200</name>
</gene>
<feature type="region of interest" description="Disordered" evidence="1">
    <location>
        <begin position="1"/>
        <end position="85"/>
    </location>
</feature>
<name>B9TI11_RICCO</name>
<dbReference type="Proteomes" id="UP000008311">
    <property type="component" value="Unassembled WGS sequence"/>
</dbReference>